<name>A0A6A4RCE3_9RHOB</name>
<dbReference type="EMBL" id="WSFO01000021">
    <property type="protein sequence ID" value="KAE9625142.1"/>
    <property type="molecule type" value="Genomic_DNA"/>
</dbReference>
<comment type="caution">
    <text evidence="2">The sequence shown here is derived from an EMBL/GenBank/DDBJ whole genome shotgun (WGS) entry which is preliminary data.</text>
</comment>
<dbReference type="PROSITE" id="PS51352">
    <property type="entry name" value="THIOREDOXIN_2"/>
    <property type="match status" value="1"/>
</dbReference>
<evidence type="ECO:0000313" key="3">
    <source>
        <dbReference type="Proteomes" id="UP000441586"/>
    </source>
</evidence>
<dbReference type="CDD" id="cd02966">
    <property type="entry name" value="TlpA_like_family"/>
    <property type="match status" value="1"/>
</dbReference>
<dbReference type="AlphaFoldDB" id="A0A6A4RCE3"/>
<feature type="domain" description="Thioredoxin" evidence="1">
    <location>
        <begin position="1"/>
        <end position="149"/>
    </location>
</feature>
<dbReference type="Gene3D" id="3.40.30.10">
    <property type="entry name" value="Glutaredoxin"/>
    <property type="match status" value="1"/>
</dbReference>
<accession>A0A6A4RCE3</accession>
<protein>
    <submittedName>
        <fullName evidence="2">Redoxin domain-containing protein</fullName>
    </submittedName>
</protein>
<dbReference type="SUPFAM" id="SSF52833">
    <property type="entry name" value="Thioredoxin-like"/>
    <property type="match status" value="1"/>
</dbReference>
<dbReference type="GO" id="GO:0016209">
    <property type="term" value="F:antioxidant activity"/>
    <property type="evidence" value="ECO:0007669"/>
    <property type="project" value="InterPro"/>
</dbReference>
<dbReference type="Pfam" id="PF00578">
    <property type="entry name" value="AhpC-TSA"/>
    <property type="match status" value="1"/>
</dbReference>
<sequence>MLAPEFITSDWFNADNAAKLADYRGKVVVVEVFQMLCPGCILHGIPLAQKIQRMFPADQVAVLGLHCVFEHHAAMTPVSLNAFLQEFQVTFPVAVDAAGEGCMPQTMEAYQLRGTPSLLIIDQKGELQAHHLGQVSELQIGAEIATLIASDRNALRADAISETASGCEFGRCTV</sequence>
<dbReference type="InterPro" id="IPR013766">
    <property type="entry name" value="Thioredoxin_domain"/>
</dbReference>
<dbReference type="InterPro" id="IPR050553">
    <property type="entry name" value="Thioredoxin_ResA/DsbE_sf"/>
</dbReference>
<dbReference type="RefSeq" id="WP_158981749.1">
    <property type="nucleotide sequence ID" value="NZ_WSFO01000021.1"/>
</dbReference>
<reference evidence="2 3" key="1">
    <citation type="submission" date="2019-12" db="EMBL/GenBank/DDBJ databases">
        <authorList>
            <person name="Zhang Y.-J."/>
        </authorList>
    </citation>
    <scope>NUCLEOTIDE SEQUENCE [LARGE SCALE GENOMIC DNA]</scope>
    <source>
        <strain evidence="2 3">H18S-6</strain>
    </source>
</reference>
<proteinExistence type="predicted"/>
<dbReference type="GO" id="GO:0016491">
    <property type="term" value="F:oxidoreductase activity"/>
    <property type="evidence" value="ECO:0007669"/>
    <property type="project" value="InterPro"/>
</dbReference>
<dbReference type="InterPro" id="IPR000866">
    <property type="entry name" value="AhpC/TSA"/>
</dbReference>
<dbReference type="PANTHER" id="PTHR42852:SF13">
    <property type="entry name" value="PROTEIN DIPZ"/>
    <property type="match status" value="1"/>
</dbReference>
<dbReference type="InterPro" id="IPR036249">
    <property type="entry name" value="Thioredoxin-like_sf"/>
</dbReference>
<evidence type="ECO:0000313" key="2">
    <source>
        <dbReference type="EMBL" id="KAE9625142.1"/>
    </source>
</evidence>
<organism evidence="2 3">
    <name type="scientific">Parasedimentitalea maritima</name>
    <dbReference type="NCBI Taxonomy" id="2578117"/>
    <lineage>
        <taxon>Bacteria</taxon>
        <taxon>Pseudomonadati</taxon>
        <taxon>Pseudomonadota</taxon>
        <taxon>Alphaproteobacteria</taxon>
        <taxon>Rhodobacterales</taxon>
        <taxon>Paracoccaceae</taxon>
        <taxon>Parasedimentitalea</taxon>
    </lineage>
</organism>
<dbReference type="Proteomes" id="UP000441586">
    <property type="component" value="Unassembled WGS sequence"/>
</dbReference>
<evidence type="ECO:0000259" key="1">
    <source>
        <dbReference type="PROSITE" id="PS51352"/>
    </source>
</evidence>
<dbReference type="PANTHER" id="PTHR42852">
    <property type="entry name" value="THIOL:DISULFIDE INTERCHANGE PROTEIN DSBE"/>
    <property type="match status" value="1"/>
</dbReference>
<gene>
    <name evidence="2" type="ORF">GP644_22735</name>
</gene>